<evidence type="ECO:0000259" key="8">
    <source>
        <dbReference type="Pfam" id="PF17917"/>
    </source>
</evidence>
<dbReference type="SUPFAM" id="SSF56672">
    <property type="entry name" value="DNA/RNA polymerases"/>
    <property type="match status" value="1"/>
</dbReference>
<evidence type="ECO:0000313" key="10">
    <source>
        <dbReference type="RefSeq" id="XP_050936256.1"/>
    </source>
</evidence>
<keyword evidence="1" id="KW-0808">Transferase</keyword>
<dbReference type="InterPro" id="IPR041373">
    <property type="entry name" value="RT_RNaseH"/>
</dbReference>
<dbReference type="RefSeq" id="XP_050936256.1">
    <property type="nucleotide sequence ID" value="XM_051080299.1"/>
</dbReference>
<evidence type="ECO:0000256" key="2">
    <source>
        <dbReference type="ARBA" id="ARBA00022695"/>
    </source>
</evidence>
<evidence type="ECO:0000256" key="3">
    <source>
        <dbReference type="ARBA" id="ARBA00022722"/>
    </source>
</evidence>
<dbReference type="CDD" id="cd09279">
    <property type="entry name" value="RNase_HI_like"/>
    <property type="match status" value="1"/>
</dbReference>
<proteinExistence type="predicted"/>
<keyword evidence="5" id="KW-0378">Hydrolase</keyword>
<evidence type="ECO:0000313" key="9">
    <source>
        <dbReference type="Proteomes" id="UP001652600"/>
    </source>
</evidence>
<keyword evidence="9" id="KW-1185">Reference proteome</keyword>
<dbReference type="GeneID" id="127144392"/>
<dbReference type="PANTHER" id="PTHR48475">
    <property type="entry name" value="RIBONUCLEASE H"/>
    <property type="match status" value="1"/>
</dbReference>
<evidence type="ECO:0000256" key="4">
    <source>
        <dbReference type="ARBA" id="ARBA00022759"/>
    </source>
</evidence>
<feature type="domain" description="RNase H type-1" evidence="7">
    <location>
        <begin position="151"/>
        <end position="268"/>
    </location>
</feature>
<evidence type="ECO:0000256" key="1">
    <source>
        <dbReference type="ARBA" id="ARBA00022679"/>
    </source>
</evidence>
<keyword evidence="3" id="KW-0540">Nuclease</keyword>
<evidence type="ECO:0000259" key="7">
    <source>
        <dbReference type="Pfam" id="PF13456"/>
    </source>
</evidence>
<name>A0ABM3KEN9_CUCME</name>
<dbReference type="Pfam" id="PF13456">
    <property type="entry name" value="RVT_3"/>
    <property type="match status" value="1"/>
</dbReference>
<evidence type="ECO:0000256" key="6">
    <source>
        <dbReference type="ARBA" id="ARBA00022918"/>
    </source>
</evidence>
<dbReference type="Gene3D" id="3.30.420.10">
    <property type="entry name" value="Ribonuclease H-like superfamily/Ribonuclease H"/>
    <property type="match status" value="1"/>
</dbReference>
<dbReference type="InterPro" id="IPR036397">
    <property type="entry name" value="RNaseH_sf"/>
</dbReference>
<dbReference type="InterPro" id="IPR012337">
    <property type="entry name" value="RNaseH-like_sf"/>
</dbReference>
<keyword evidence="4" id="KW-0255">Endonuclease</keyword>
<protein>
    <submittedName>
        <fullName evidence="10">Uncharacterized protein LOC127144392</fullName>
    </submittedName>
</protein>
<dbReference type="Proteomes" id="UP001652600">
    <property type="component" value="Chromosome 12"/>
</dbReference>
<gene>
    <name evidence="10" type="primary">LOC127144392</name>
</gene>
<evidence type="ECO:0000256" key="5">
    <source>
        <dbReference type="ARBA" id="ARBA00022801"/>
    </source>
</evidence>
<feature type="domain" description="Reverse transcriptase RNase H-like" evidence="8">
    <location>
        <begin position="5"/>
        <end position="95"/>
    </location>
</feature>
<reference evidence="10" key="1">
    <citation type="submission" date="2025-08" db="UniProtKB">
        <authorList>
            <consortium name="RefSeq"/>
        </authorList>
    </citation>
    <scope>IDENTIFICATION</scope>
    <source>
        <tissue evidence="10">Stem</tissue>
    </source>
</reference>
<keyword evidence="2" id="KW-0548">Nucleotidyltransferase</keyword>
<sequence>MREESMGCVLRQHDSLGRKERVVYYFSKKFTSYESKYSLLEKTCCALTWTTQRLRQYMLYYATWLISKMDPIKYIFEKSSLFGRIAKWQVLLLEYDIIYVTRKAMKGSAIVDCLANFPVEDYEPMKFEFPDEDVMIVSDTLQDTEIWTMFFDGATNEVGHGVGAILTSSDGKSYPLTTKLYFDCTHNMAEYEACSMGVQMAYDMKIKKLQVYRDSLLAIHQLNGEWETIDSKLIPYDKYIRELAQNFESITFKHVPCENNQIANALATLSTMFNVV</sequence>
<dbReference type="InterPro" id="IPR002156">
    <property type="entry name" value="RNaseH_domain"/>
</dbReference>
<dbReference type="Pfam" id="PF17917">
    <property type="entry name" value="RT_RNaseH"/>
    <property type="match status" value="1"/>
</dbReference>
<keyword evidence="6" id="KW-0695">RNA-directed DNA polymerase</keyword>
<dbReference type="PANTHER" id="PTHR48475:SF1">
    <property type="entry name" value="RNASE H TYPE-1 DOMAIN-CONTAINING PROTEIN"/>
    <property type="match status" value="1"/>
</dbReference>
<organism evidence="9 10">
    <name type="scientific">Cucumis melo</name>
    <name type="common">Muskmelon</name>
    <dbReference type="NCBI Taxonomy" id="3656"/>
    <lineage>
        <taxon>Eukaryota</taxon>
        <taxon>Viridiplantae</taxon>
        <taxon>Streptophyta</taxon>
        <taxon>Embryophyta</taxon>
        <taxon>Tracheophyta</taxon>
        <taxon>Spermatophyta</taxon>
        <taxon>Magnoliopsida</taxon>
        <taxon>eudicotyledons</taxon>
        <taxon>Gunneridae</taxon>
        <taxon>Pentapetalae</taxon>
        <taxon>rosids</taxon>
        <taxon>fabids</taxon>
        <taxon>Cucurbitales</taxon>
        <taxon>Cucurbitaceae</taxon>
        <taxon>Benincaseae</taxon>
        <taxon>Cucumis</taxon>
    </lineage>
</organism>
<dbReference type="SUPFAM" id="SSF53098">
    <property type="entry name" value="Ribonuclease H-like"/>
    <property type="match status" value="1"/>
</dbReference>
<accession>A0ABM3KEN9</accession>
<dbReference type="InterPro" id="IPR043502">
    <property type="entry name" value="DNA/RNA_pol_sf"/>
</dbReference>